<name>A0ACB8FF34_9SAUR</name>
<comment type="caution">
    <text evidence="1">The sequence shown here is derived from an EMBL/GenBank/DDBJ whole genome shotgun (WGS) entry which is preliminary data.</text>
</comment>
<evidence type="ECO:0000313" key="1">
    <source>
        <dbReference type="EMBL" id="KAH8003948.1"/>
    </source>
</evidence>
<accession>A0ACB8FF34</accession>
<dbReference type="Proteomes" id="UP000827872">
    <property type="component" value="Linkage Group LG04"/>
</dbReference>
<evidence type="ECO:0000313" key="2">
    <source>
        <dbReference type="Proteomes" id="UP000827872"/>
    </source>
</evidence>
<keyword evidence="2" id="KW-1185">Reference proteome</keyword>
<reference evidence="1" key="1">
    <citation type="submission" date="2021-08" db="EMBL/GenBank/DDBJ databases">
        <title>The first chromosome-level gecko genome reveals the dynamic sex chromosomes of Neotropical dwarf geckos (Sphaerodactylidae: Sphaerodactylus).</title>
        <authorList>
            <person name="Pinto B.J."/>
            <person name="Keating S.E."/>
            <person name="Gamble T."/>
        </authorList>
    </citation>
    <scope>NUCLEOTIDE SEQUENCE</scope>
    <source>
        <strain evidence="1">TG3544</strain>
    </source>
</reference>
<protein>
    <submittedName>
        <fullName evidence="1">Uncharacterized protein</fullName>
    </submittedName>
</protein>
<sequence length="141" mass="15229">MDSDMSLKGDLAASPATEEGEELINCVVAFTDSFRLCPGVGEDVLDEPPDPPDPPGASSSRRGDVGTPDEDLDPFTLHAQHEALQRAKQDWQQARAALIDDRVQQRLQLHQEFERERSSLSPTSKGSRAAGTRTVASCGAI</sequence>
<gene>
    <name evidence="1" type="ORF">K3G42_000701</name>
</gene>
<proteinExistence type="predicted"/>
<dbReference type="EMBL" id="CM037617">
    <property type="protein sequence ID" value="KAH8003948.1"/>
    <property type="molecule type" value="Genomic_DNA"/>
</dbReference>
<organism evidence="1 2">
    <name type="scientific">Sphaerodactylus townsendi</name>
    <dbReference type="NCBI Taxonomy" id="933632"/>
    <lineage>
        <taxon>Eukaryota</taxon>
        <taxon>Metazoa</taxon>
        <taxon>Chordata</taxon>
        <taxon>Craniata</taxon>
        <taxon>Vertebrata</taxon>
        <taxon>Euteleostomi</taxon>
        <taxon>Lepidosauria</taxon>
        <taxon>Squamata</taxon>
        <taxon>Bifurcata</taxon>
        <taxon>Gekkota</taxon>
        <taxon>Sphaerodactylidae</taxon>
        <taxon>Sphaerodactylus</taxon>
    </lineage>
</organism>